<dbReference type="InterPro" id="IPR036423">
    <property type="entry name" value="SOD-like_Cu/Zn_dom_sf"/>
</dbReference>
<dbReference type="GO" id="GO:0046872">
    <property type="term" value="F:metal ion binding"/>
    <property type="evidence" value="ECO:0007669"/>
    <property type="project" value="InterPro"/>
</dbReference>
<protein>
    <submittedName>
        <fullName evidence="3">Uncharacterized protein</fullName>
    </submittedName>
</protein>
<sequence>MRNFQLSLTSALLLSKLTNASPVLTKKEESSQSHIAPEISNNPTDVVYRADFPFFNSPNVVGIVQFYSINGTTKVHVDLTGLPRILVSFHIMFMKMQTMFNCDTFEDDSKCQVGDLSGNMVN</sequence>
<feature type="chain" id="PRO_5008598741" evidence="2">
    <location>
        <begin position="21"/>
        <end position="122"/>
    </location>
</feature>
<organism evidence="3 4">
    <name type="scientific">Hanseniaspora valbyensis NRRL Y-1626</name>
    <dbReference type="NCBI Taxonomy" id="766949"/>
    <lineage>
        <taxon>Eukaryota</taxon>
        <taxon>Fungi</taxon>
        <taxon>Dikarya</taxon>
        <taxon>Ascomycota</taxon>
        <taxon>Saccharomycotina</taxon>
        <taxon>Saccharomycetes</taxon>
        <taxon>Saccharomycodales</taxon>
        <taxon>Saccharomycodaceae</taxon>
        <taxon>Hanseniaspora</taxon>
    </lineage>
</organism>
<dbReference type="GO" id="GO:0006801">
    <property type="term" value="P:superoxide metabolic process"/>
    <property type="evidence" value="ECO:0007669"/>
    <property type="project" value="InterPro"/>
</dbReference>
<keyword evidence="1" id="KW-1015">Disulfide bond</keyword>
<gene>
    <name evidence="3" type="ORF">HANVADRAFT_1059</name>
</gene>
<evidence type="ECO:0000313" key="4">
    <source>
        <dbReference type="Proteomes" id="UP000092321"/>
    </source>
</evidence>
<feature type="signal peptide" evidence="2">
    <location>
        <begin position="1"/>
        <end position="20"/>
    </location>
</feature>
<keyword evidence="2" id="KW-0732">Signal</keyword>
<dbReference type="OrthoDB" id="159229at2759"/>
<accession>A0A1B7TGV4</accession>
<proteinExistence type="predicted"/>
<dbReference type="AlphaFoldDB" id="A0A1B7TGV4"/>
<comment type="caution">
    <text evidence="3">The sequence shown here is derived from an EMBL/GenBank/DDBJ whole genome shotgun (WGS) entry which is preliminary data.</text>
</comment>
<evidence type="ECO:0000313" key="3">
    <source>
        <dbReference type="EMBL" id="OBA27977.1"/>
    </source>
</evidence>
<reference evidence="4" key="1">
    <citation type="journal article" date="2016" name="Proc. Natl. Acad. Sci. U.S.A.">
        <title>Comparative genomics of biotechnologically important yeasts.</title>
        <authorList>
            <person name="Riley R."/>
            <person name="Haridas S."/>
            <person name="Wolfe K.H."/>
            <person name="Lopes M.R."/>
            <person name="Hittinger C.T."/>
            <person name="Goeker M."/>
            <person name="Salamov A.A."/>
            <person name="Wisecaver J.H."/>
            <person name="Long T.M."/>
            <person name="Calvey C.H."/>
            <person name="Aerts A.L."/>
            <person name="Barry K.W."/>
            <person name="Choi C."/>
            <person name="Clum A."/>
            <person name="Coughlan A.Y."/>
            <person name="Deshpande S."/>
            <person name="Douglass A.P."/>
            <person name="Hanson S.J."/>
            <person name="Klenk H.-P."/>
            <person name="LaButti K.M."/>
            <person name="Lapidus A."/>
            <person name="Lindquist E.A."/>
            <person name="Lipzen A.M."/>
            <person name="Meier-Kolthoff J.P."/>
            <person name="Ohm R.A."/>
            <person name="Otillar R.P."/>
            <person name="Pangilinan J.L."/>
            <person name="Peng Y."/>
            <person name="Rokas A."/>
            <person name="Rosa C.A."/>
            <person name="Scheuner C."/>
            <person name="Sibirny A.A."/>
            <person name="Slot J.C."/>
            <person name="Stielow J.B."/>
            <person name="Sun H."/>
            <person name="Kurtzman C.P."/>
            <person name="Blackwell M."/>
            <person name="Grigoriev I.V."/>
            <person name="Jeffries T.W."/>
        </authorList>
    </citation>
    <scope>NUCLEOTIDE SEQUENCE [LARGE SCALE GENOMIC DNA]</scope>
    <source>
        <strain evidence="4">NRRL Y-1626</strain>
    </source>
</reference>
<dbReference type="EMBL" id="LXPE01000005">
    <property type="protein sequence ID" value="OBA27977.1"/>
    <property type="molecule type" value="Genomic_DNA"/>
</dbReference>
<keyword evidence="4" id="KW-1185">Reference proteome</keyword>
<evidence type="ECO:0000256" key="1">
    <source>
        <dbReference type="ARBA" id="ARBA00023157"/>
    </source>
</evidence>
<evidence type="ECO:0000256" key="2">
    <source>
        <dbReference type="SAM" id="SignalP"/>
    </source>
</evidence>
<dbReference type="Proteomes" id="UP000092321">
    <property type="component" value="Unassembled WGS sequence"/>
</dbReference>
<dbReference type="SUPFAM" id="SSF49329">
    <property type="entry name" value="Cu,Zn superoxide dismutase-like"/>
    <property type="match status" value="1"/>
</dbReference>
<name>A0A1B7TGV4_9ASCO</name>